<keyword evidence="1 3" id="KW-0853">WD repeat</keyword>
<organism evidence="4 5">
    <name type="scientific">Pomacea canaliculata</name>
    <name type="common">Golden apple snail</name>
    <dbReference type="NCBI Taxonomy" id="400727"/>
    <lineage>
        <taxon>Eukaryota</taxon>
        <taxon>Metazoa</taxon>
        <taxon>Spiralia</taxon>
        <taxon>Lophotrochozoa</taxon>
        <taxon>Mollusca</taxon>
        <taxon>Gastropoda</taxon>
        <taxon>Caenogastropoda</taxon>
        <taxon>Architaenioglossa</taxon>
        <taxon>Ampullarioidea</taxon>
        <taxon>Ampullariidae</taxon>
        <taxon>Pomacea</taxon>
    </lineage>
</organism>
<dbReference type="Gene3D" id="2.130.10.10">
    <property type="entry name" value="YVTN repeat-like/Quinoprotein amine dehydrogenase"/>
    <property type="match status" value="1"/>
</dbReference>
<dbReference type="PROSITE" id="PS50082">
    <property type="entry name" value="WD_REPEATS_2"/>
    <property type="match status" value="2"/>
</dbReference>
<dbReference type="SUPFAM" id="SSF50978">
    <property type="entry name" value="WD40 repeat-like"/>
    <property type="match status" value="1"/>
</dbReference>
<evidence type="ECO:0000256" key="3">
    <source>
        <dbReference type="PROSITE-ProRule" id="PRU00221"/>
    </source>
</evidence>
<dbReference type="PANTHER" id="PTHR44566:SF1">
    <property type="entry name" value="WD REPEAT-CONTAINING PROTEIN 25"/>
    <property type="match status" value="1"/>
</dbReference>
<evidence type="ECO:0000313" key="5">
    <source>
        <dbReference type="Proteomes" id="UP000245119"/>
    </source>
</evidence>
<dbReference type="InterPro" id="IPR053053">
    <property type="entry name" value="WD_repeat_protein"/>
</dbReference>
<dbReference type="SMART" id="SM00320">
    <property type="entry name" value="WD40"/>
    <property type="match status" value="5"/>
</dbReference>
<protein>
    <submittedName>
        <fullName evidence="4">Uncharacterized protein</fullName>
    </submittedName>
</protein>
<dbReference type="AlphaFoldDB" id="A0A2T7NZP0"/>
<dbReference type="InterPro" id="IPR019775">
    <property type="entry name" value="WD40_repeat_CS"/>
</dbReference>
<dbReference type="PROSITE" id="PS00678">
    <property type="entry name" value="WD_REPEATS_1"/>
    <property type="match status" value="1"/>
</dbReference>
<dbReference type="InterPro" id="IPR036322">
    <property type="entry name" value="WD40_repeat_dom_sf"/>
</dbReference>
<gene>
    <name evidence="4" type="ORF">C0Q70_14308</name>
</gene>
<keyword evidence="2" id="KW-0677">Repeat</keyword>
<accession>A0A2T7NZP0</accession>
<dbReference type="InterPro" id="IPR015943">
    <property type="entry name" value="WD40/YVTN_repeat-like_dom_sf"/>
</dbReference>
<proteinExistence type="predicted"/>
<evidence type="ECO:0000256" key="1">
    <source>
        <dbReference type="ARBA" id="ARBA00022574"/>
    </source>
</evidence>
<sequence>MDTTVRVWNAWAQYQQCVRTLRTHTKAVRDAQWSEDGQQILSSSYDRTAAITDVQTGQCCTVLDHPNFVSCGKFHPVMPYIVATGTNESIQVWDIRSPEVPCRTFTYKEHLGQVQDLMFSHDGQELFSCSEVVSRDSSDRSIMAWDFKTGVTLSNQIFQERYTVTRLCLHPKLNQFIAQTQGSYAAIFSTERPYKMNKNTRFEGHKTAGYNIGLSVSRDGNLVYTGCAEGKLHCYNFHNARKIRTFDCRSDVVMDAVCHPVLPSAVACATWSGNLHVFQ</sequence>
<dbReference type="PANTHER" id="PTHR44566">
    <property type="entry name" value="TRANSDUCIN/WD40 REPEAT-LIKE SUPERFAMILY PROTEIN"/>
    <property type="match status" value="1"/>
</dbReference>
<dbReference type="Proteomes" id="UP000245119">
    <property type="component" value="Linkage Group LG8"/>
</dbReference>
<dbReference type="EMBL" id="PZQS01000008">
    <property type="protein sequence ID" value="PVD26630.1"/>
    <property type="molecule type" value="Genomic_DNA"/>
</dbReference>
<evidence type="ECO:0000256" key="2">
    <source>
        <dbReference type="ARBA" id="ARBA00022737"/>
    </source>
</evidence>
<dbReference type="InterPro" id="IPR001680">
    <property type="entry name" value="WD40_rpt"/>
</dbReference>
<dbReference type="Pfam" id="PF00400">
    <property type="entry name" value="WD40"/>
    <property type="match status" value="4"/>
</dbReference>
<keyword evidence="5" id="KW-1185">Reference proteome</keyword>
<dbReference type="OrthoDB" id="256303at2759"/>
<evidence type="ECO:0000313" key="4">
    <source>
        <dbReference type="EMBL" id="PVD26630.1"/>
    </source>
</evidence>
<reference evidence="4 5" key="1">
    <citation type="submission" date="2018-04" db="EMBL/GenBank/DDBJ databases">
        <title>The genome of golden apple snail Pomacea canaliculata provides insight into stress tolerance and invasive adaptation.</title>
        <authorList>
            <person name="Liu C."/>
            <person name="Liu B."/>
            <person name="Ren Y."/>
            <person name="Zhang Y."/>
            <person name="Wang H."/>
            <person name="Li S."/>
            <person name="Jiang F."/>
            <person name="Yin L."/>
            <person name="Zhang G."/>
            <person name="Qian W."/>
            <person name="Fan W."/>
        </authorList>
    </citation>
    <scope>NUCLEOTIDE SEQUENCE [LARGE SCALE GENOMIC DNA]</scope>
    <source>
        <strain evidence="4">SZHN2017</strain>
        <tissue evidence="4">Muscle</tissue>
    </source>
</reference>
<feature type="repeat" description="WD" evidence="3">
    <location>
        <begin position="62"/>
        <end position="97"/>
    </location>
</feature>
<feature type="repeat" description="WD" evidence="3">
    <location>
        <begin position="21"/>
        <end position="62"/>
    </location>
</feature>
<comment type="caution">
    <text evidence="4">The sequence shown here is derived from an EMBL/GenBank/DDBJ whole genome shotgun (WGS) entry which is preliminary data.</text>
</comment>
<dbReference type="STRING" id="400727.A0A2T7NZP0"/>
<name>A0A2T7NZP0_POMCA</name>